<feature type="region of interest" description="Disordered" evidence="9">
    <location>
        <begin position="95"/>
        <end position="117"/>
    </location>
</feature>
<dbReference type="SMART" id="SM00100">
    <property type="entry name" value="cNMP"/>
    <property type="match status" value="1"/>
</dbReference>
<dbReference type="PANTHER" id="PTHR45638:SF4">
    <property type="entry name" value="CYCLIC NUCLEOTIDE-BINDING DOMAIN-CONTAINING PROTEIN"/>
    <property type="match status" value="1"/>
</dbReference>
<dbReference type="SUPFAM" id="SSF51206">
    <property type="entry name" value="cAMP-binding domain-like"/>
    <property type="match status" value="1"/>
</dbReference>
<evidence type="ECO:0000313" key="13">
    <source>
        <dbReference type="WBParaSite" id="PSAMB.scaffold467size70330.g6240.t1"/>
    </source>
</evidence>
<dbReference type="AlphaFoldDB" id="A0A914WPI2"/>
<evidence type="ECO:0000256" key="3">
    <source>
        <dbReference type="ARBA" id="ARBA00022692"/>
    </source>
</evidence>
<accession>A0A914WPI2</accession>
<evidence type="ECO:0000256" key="8">
    <source>
        <dbReference type="ARBA" id="ARBA00023303"/>
    </source>
</evidence>
<dbReference type="GO" id="GO:0030553">
    <property type="term" value="F:cGMP binding"/>
    <property type="evidence" value="ECO:0007669"/>
    <property type="project" value="TreeGrafter"/>
</dbReference>
<dbReference type="WBParaSite" id="PSAMB.scaffold467size70330.g6240.t1">
    <property type="protein sequence ID" value="PSAMB.scaffold467size70330.g6240.t1"/>
    <property type="gene ID" value="PSAMB.scaffold467size70330.g6240"/>
</dbReference>
<keyword evidence="6 10" id="KW-0472">Membrane</keyword>
<evidence type="ECO:0000256" key="6">
    <source>
        <dbReference type="ARBA" id="ARBA00023136"/>
    </source>
</evidence>
<name>A0A914WPI2_9BILA</name>
<feature type="region of interest" description="Disordered" evidence="9">
    <location>
        <begin position="388"/>
        <end position="412"/>
    </location>
</feature>
<evidence type="ECO:0000313" key="12">
    <source>
        <dbReference type="Proteomes" id="UP000887566"/>
    </source>
</evidence>
<evidence type="ECO:0000256" key="1">
    <source>
        <dbReference type="ARBA" id="ARBA00004141"/>
    </source>
</evidence>
<dbReference type="InterPro" id="IPR014710">
    <property type="entry name" value="RmlC-like_jellyroll"/>
</dbReference>
<feature type="compositionally biased region" description="Polar residues" evidence="9">
    <location>
        <begin position="393"/>
        <end position="402"/>
    </location>
</feature>
<dbReference type="PROSITE" id="PS00888">
    <property type="entry name" value="CNMP_BINDING_1"/>
    <property type="match status" value="1"/>
</dbReference>
<keyword evidence="5" id="KW-0406">Ion transport</keyword>
<dbReference type="PROSITE" id="PS00889">
    <property type="entry name" value="CNMP_BINDING_2"/>
    <property type="match status" value="1"/>
</dbReference>
<organism evidence="12 13">
    <name type="scientific">Plectus sambesii</name>
    <dbReference type="NCBI Taxonomy" id="2011161"/>
    <lineage>
        <taxon>Eukaryota</taxon>
        <taxon>Metazoa</taxon>
        <taxon>Ecdysozoa</taxon>
        <taxon>Nematoda</taxon>
        <taxon>Chromadorea</taxon>
        <taxon>Plectida</taxon>
        <taxon>Plectina</taxon>
        <taxon>Plectoidea</taxon>
        <taxon>Plectidae</taxon>
        <taxon>Plectus</taxon>
    </lineage>
</organism>
<comment type="subcellular location">
    <subcellularLocation>
        <location evidence="1">Membrane</location>
        <topology evidence="1">Multi-pass membrane protein</topology>
    </subcellularLocation>
</comment>
<keyword evidence="7" id="KW-1071">Ligand-gated ion channel</keyword>
<dbReference type="GO" id="GO:0005223">
    <property type="term" value="F:intracellularly cGMP-activated cation channel activity"/>
    <property type="evidence" value="ECO:0007669"/>
    <property type="project" value="TreeGrafter"/>
</dbReference>
<protein>
    <submittedName>
        <fullName evidence="13">Cyclic nucleotide-binding domain-containing protein</fullName>
    </submittedName>
</protein>
<dbReference type="Gene3D" id="1.10.287.630">
    <property type="entry name" value="Helix hairpin bin"/>
    <property type="match status" value="1"/>
</dbReference>
<evidence type="ECO:0000256" key="10">
    <source>
        <dbReference type="SAM" id="Phobius"/>
    </source>
</evidence>
<dbReference type="Gene3D" id="2.60.120.10">
    <property type="entry name" value="Jelly Rolls"/>
    <property type="match status" value="1"/>
</dbReference>
<keyword evidence="4 10" id="KW-1133">Transmembrane helix</keyword>
<dbReference type="Proteomes" id="UP000887566">
    <property type="component" value="Unplaced"/>
</dbReference>
<evidence type="ECO:0000256" key="5">
    <source>
        <dbReference type="ARBA" id="ARBA00023065"/>
    </source>
</evidence>
<dbReference type="GO" id="GO:0017071">
    <property type="term" value="C:intracellular cyclic nucleotide activated cation channel complex"/>
    <property type="evidence" value="ECO:0007669"/>
    <property type="project" value="TreeGrafter"/>
</dbReference>
<feature type="transmembrane region" description="Helical" evidence="10">
    <location>
        <begin position="160"/>
        <end position="181"/>
    </location>
</feature>
<keyword evidence="12" id="KW-1185">Reference proteome</keyword>
<dbReference type="FunFam" id="1.10.287.630:FF:000001">
    <property type="entry name" value="Cyclic nucleotide-gated channel alpha 3"/>
    <property type="match status" value="1"/>
</dbReference>
<reference evidence="13" key="1">
    <citation type="submission" date="2022-11" db="UniProtKB">
        <authorList>
            <consortium name="WormBaseParasite"/>
        </authorList>
    </citation>
    <scope>IDENTIFICATION</scope>
</reference>
<keyword evidence="3 10" id="KW-0812">Transmembrane</keyword>
<dbReference type="GO" id="GO:0005222">
    <property type="term" value="F:intracellularly cAMP-activated cation channel activity"/>
    <property type="evidence" value="ECO:0007669"/>
    <property type="project" value="TreeGrafter"/>
</dbReference>
<dbReference type="GO" id="GO:0005886">
    <property type="term" value="C:plasma membrane"/>
    <property type="evidence" value="ECO:0007669"/>
    <property type="project" value="TreeGrafter"/>
</dbReference>
<dbReference type="InterPro" id="IPR018488">
    <property type="entry name" value="cNMP-bd_CS"/>
</dbReference>
<proteinExistence type="predicted"/>
<evidence type="ECO:0000256" key="7">
    <source>
        <dbReference type="ARBA" id="ARBA00023286"/>
    </source>
</evidence>
<feature type="domain" description="Cyclic nucleotide-binding" evidence="11">
    <location>
        <begin position="263"/>
        <end position="384"/>
    </location>
</feature>
<evidence type="ECO:0000256" key="9">
    <source>
        <dbReference type="SAM" id="MobiDB-lite"/>
    </source>
</evidence>
<dbReference type="GO" id="GO:0044877">
    <property type="term" value="F:protein-containing complex binding"/>
    <property type="evidence" value="ECO:0007669"/>
    <property type="project" value="TreeGrafter"/>
</dbReference>
<keyword evidence="8" id="KW-0407">Ion channel</keyword>
<dbReference type="InterPro" id="IPR000595">
    <property type="entry name" value="cNMP-bd_dom"/>
</dbReference>
<dbReference type="CDD" id="cd00038">
    <property type="entry name" value="CAP_ED"/>
    <property type="match status" value="1"/>
</dbReference>
<dbReference type="PANTHER" id="PTHR45638">
    <property type="entry name" value="CYCLIC NUCLEOTIDE-GATED CATION CHANNEL SUBUNIT A"/>
    <property type="match status" value="1"/>
</dbReference>
<keyword evidence="2" id="KW-0813">Transport</keyword>
<dbReference type="InterPro" id="IPR050866">
    <property type="entry name" value="CNG_cation_channel"/>
</dbReference>
<feature type="region of interest" description="Disordered" evidence="9">
    <location>
        <begin position="435"/>
        <end position="478"/>
    </location>
</feature>
<evidence type="ECO:0000256" key="4">
    <source>
        <dbReference type="ARBA" id="ARBA00022989"/>
    </source>
</evidence>
<dbReference type="FunFam" id="2.60.120.10:FF:000002">
    <property type="entry name" value="Cyclic nucleotide gated channel alpha 1a"/>
    <property type="match status" value="1"/>
</dbReference>
<dbReference type="Pfam" id="PF00027">
    <property type="entry name" value="cNMP_binding"/>
    <property type="match status" value="1"/>
</dbReference>
<evidence type="ECO:0000259" key="11">
    <source>
        <dbReference type="PROSITE" id="PS50042"/>
    </source>
</evidence>
<evidence type="ECO:0000256" key="2">
    <source>
        <dbReference type="ARBA" id="ARBA00022448"/>
    </source>
</evidence>
<dbReference type="PROSITE" id="PS50042">
    <property type="entry name" value="CNMP_BINDING_3"/>
    <property type="match status" value="1"/>
</dbReference>
<dbReference type="InterPro" id="IPR018490">
    <property type="entry name" value="cNMP-bd_dom_sf"/>
</dbReference>
<sequence length="478" mass="53616">MQRYRECSARARVQSALFHHRDRRGLPELLRRDEEGPSDHSLPLQRFARGSQCYSSGFFAKPNTLRRAVSNMSLGWSKTLSRMSRSNLRMAVLNESTGESTSVGPSTPSKNGTLTTADSWDHDSDKLHNYVTAYSLSCSVLLLVSGHTALRPHRRKTAQLFMVVEQITGLLMLALVLGYVANLVSQLSNARRQFQKNLDVVKTYMRLRRVPAYLQMKVIRWFDYLWHTQRLGDESEALNCLPDRLKGEIAIQVHLNTLKRVEIFRNTEPGFLCELVLRLEPLLFSPGDYVCRKGEVGKEMYIVNGGKLRVINDELGTVLATLTAGAYFGEISLLNVGTEGNRRTASVLSVGYSELLCLSKKDIWEVLEDYPTARERLEEIARKRLEEVRKQKANSADTNKTADSNDRVGSIDSMTRRASAPALALRSTRILSIPKPSPGSIRRNLPFVQESASGEADGDEVDVSKSSSCEYIDEGGRI</sequence>